<accession>K7YNE4</accession>
<dbReference type="PANTHER" id="PTHR38011:SF7">
    <property type="entry name" value="2,5-DIAMINO-6-RIBOSYLAMINO-4(3H)-PYRIMIDINONE 5'-PHOSPHATE REDUCTASE"/>
    <property type="match status" value="1"/>
</dbReference>
<feature type="binding site" evidence="14">
    <location>
        <position position="261"/>
    </location>
    <ligand>
        <name>NADP(+)</name>
        <dbReference type="ChEBI" id="CHEBI:58349"/>
    </ligand>
</feature>
<feature type="binding site" evidence="14">
    <location>
        <position position="222"/>
    </location>
    <ligand>
        <name>substrate</name>
    </ligand>
</feature>
<dbReference type="InterPro" id="IPR016193">
    <property type="entry name" value="Cytidine_deaminase-like"/>
</dbReference>
<proteinExistence type="inferred from homology"/>
<evidence type="ECO:0000313" key="17">
    <source>
        <dbReference type="EMBL" id="AFX99027.1"/>
    </source>
</evidence>
<evidence type="ECO:0000256" key="7">
    <source>
        <dbReference type="ARBA" id="ARBA00022723"/>
    </source>
</evidence>
<dbReference type="InterPro" id="IPR011549">
    <property type="entry name" value="RibD_C"/>
</dbReference>
<dbReference type="RefSeq" id="WP_015088525.1">
    <property type="nucleotide sequence ID" value="NC_019566.1"/>
</dbReference>
<dbReference type="CDD" id="cd01284">
    <property type="entry name" value="Riboflavin_deaminase-reductase"/>
    <property type="match status" value="1"/>
</dbReference>
<dbReference type="InterPro" id="IPR002125">
    <property type="entry name" value="CMP_dCMP_dom"/>
</dbReference>
<dbReference type="UniPathway" id="UPA00275">
    <property type="reaction ID" value="UER00401"/>
</dbReference>
<dbReference type="PIRSF" id="PIRSF006769">
    <property type="entry name" value="RibD"/>
    <property type="match status" value="1"/>
</dbReference>
<evidence type="ECO:0000259" key="16">
    <source>
        <dbReference type="PROSITE" id="PS51747"/>
    </source>
</evidence>
<dbReference type="KEGG" id="thal:A1OE_842"/>
<evidence type="ECO:0000256" key="5">
    <source>
        <dbReference type="ARBA" id="ARBA00007417"/>
    </source>
</evidence>
<comment type="catalytic activity">
    <reaction evidence="12">
        <text>2,5-diamino-6-hydroxy-4-(5-phosphoribosylamino)-pyrimidine + H2O + H(+) = 5-amino-6-(5-phospho-D-ribosylamino)uracil + NH4(+)</text>
        <dbReference type="Rhea" id="RHEA:21868"/>
        <dbReference type="ChEBI" id="CHEBI:15377"/>
        <dbReference type="ChEBI" id="CHEBI:15378"/>
        <dbReference type="ChEBI" id="CHEBI:28938"/>
        <dbReference type="ChEBI" id="CHEBI:58453"/>
        <dbReference type="ChEBI" id="CHEBI:58614"/>
        <dbReference type="EC" id="3.5.4.26"/>
    </reaction>
</comment>
<dbReference type="InterPro" id="IPR050765">
    <property type="entry name" value="Riboflavin_Biosynth_HTPR"/>
</dbReference>
<evidence type="ECO:0000256" key="2">
    <source>
        <dbReference type="ARBA" id="ARBA00004882"/>
    </source>
</evidence>
<evidence type="ECO:0000256" key="12">
    <source>
        <dbReference type="PIRNR" id="PIRNR006769"/>
    </source>
</evidence>
<keyword evidence="9 12" id="KW-0521">NADP</keyword>
<evidence type="ECO:0000256" key="10">
    <source>
        <dbReference type="ARBA" id="ARBA00023002"/>
    </source>
</evidence>
<name>K7YNE4_9PROT</name>
<dbReference type="AlphaFoldDB" id="K7YNE4"/>
<comment type="similarity">
    <text evidence="5 12">In the C-terminal section; belongs to the HTP reductase family.</text>
</comment>
<dbReference type="PANTHER" id="PTHR38011">
    <property type="entry name" value="DIHYDROFOLATE REDUCTASE FAMILY PROTEIN (AFU_ORTHOLOGUE AFUA_8G06820)"/>
    <property type="match status" value="1"/>
</dbReference>
<feature type="active site" description="Proton donor" evidence="13">
    <location>
        <position position="90"/>
    </location>
</feature>
<dbReference type="NCBIfam" id="TIGR00326">
    <property type="entry name" value="eubact_ribD"/>
    <property type="match status" value="1"/>
</dbReference>
<dbReference type="Pfam" id="PF00383">
    <property type="entry name" value="dCMP_cyt_deam_1"/>
    <property type="match status" value="1"/>
</dbReference>
<keyword evidence="18" id="KW-1185">Reference proteome</keyword>
<feature type="binding site" evidence="14">
    <location>
        <position position="208"/>
    </location>
    <ligand>
        <name>NADP(+)</name>
        <dbReference type="ChEBI" id="CHEBI:58349"/>
    </ligand>
</feature>
<dbReference type="Gene3D" id="3.40.140.10">
    <property type="entry name" value="Cytidine Deaminase, domain 2"/>
    <property type="match status" value="1"/>
</dbReference>
<dbReference type="InterPro" id="IPR002734">
    <property type="entry name" value="RibDG_C"/>
</dbReference>
<dbReference type="Proteomes" id="UP000010077">
    <property type="component" value="Chromosome"/>
</dbReference>
<dbReference type="SUPFAM" id="SSF53927">
    <property type="entry name" value="Cytidine deaminase-like"/>
    <property type="match status" value="1"/>
</dbReference>
<dbReference type="GO" id="GO:0008270">
    <property type="term" value="F:zinc ion binding"/>
    <property type="evidence" value="ECO:0007669"/>
    <property type="project" value="InterPro"/>
</dbReference>
<feature type="binding site" evidence="15">
    <location>
        <position position="88"/>
    </location>
    <ligand>
        <name>Zn(2+)</name>
        <dbReference type="ChEBI" id="CHEBI:29105"/>
        <note>catalytic</note>
    </ligand>
</feature>
<comment type="cofactor">
    <cofactor evidence="12 15">
        <name>Zn(2+)</name>
        <dbReference type="ChEBI" id="CHEBI:29105"/>
    </cofactor>
    <text evidence="12 15">Binds 1 zinc ion.</text>
</comment>
<dbReference type="Pfam" id="PF01872">
    <property type="entry name" value="RibD_C"/>
    <property type="match status" value="1"/>
</dbReference>
<keyword evidence="6 12" id="KW-0686">Riboflavin biosynthesis</keyword>
<sequence>MQNFKNFIEKFISRTNPSVNGGLPSLSWDAMTLASYIALADRSFMMIALRLARRGLGRTGHNPSVGCVLVRDDKILAMARTSDGGQPHAEANALVKVGQAALGATAYITLEPCIHWGKTPPCSQALIKAGVARVVLAIKDPDHRVNGGGLTMLRSAGIEVTTGVCSVEAENVISGYTYRKKIGRPLVTLKLATSLDGCIATSTGSCRWISGPKARARGHLLRAKHDAILIGSGTAAADDPELTCRLPGLEAQSPVRVVLDSNLTISHCAKLVTTAEQVPTWVICGTKTNPKKRERLEAYGVTVLPDVTDTNGWPAIDVVMSILAQRGINNLLVEGGATVAGAFIRHKIIDIIALFRSPIAIGDGKASLRGLSVMNLQEGPRFISEGIEKLGTDTLETLRRPSL</sequence>
<dbReference type="GO" id="GO:0008703">
    <property type="term" value="F:5-amino-6-(5-phosphoribosylamino)uracil reductase activity"/>
    <property type="evidence" value="ECO:0007669"/>
    <property type="project" value="UniProtKB-EC"/>
</dbReference>
<evidence type="ECO:0000256" key="14">
    <source>
        <dbReference type="PIRSR" id="PIRSR006769-2"/>
    </source>
</evidence>
<dbReference type="eggNOG" id="COG1985">
    <property type="taxonomic scope" value="Bacteria"/>
</dbReference>
<feature type="binding site" evidence="14">
    <location>
        <position position="334"/>
    </location>
    <ligand>
        <name>substrate</name>
    </ligand>
</feature>
<feature type="binding site" evidence="14">
    <location>
        <begin position="336"/>
        <end position="342"/>
    </location>
    <ligand>
        <name>NADP(+)</name>
        <dbReference type="ChEBI" id="CHEBI:58349"/>
    </ligand>
</feature>
<dbReference type="PROSITE" id="PS00903">
    <property type="entry name" value="CYT_DCMP_DEAMINASES_1"/>
    <property type="match status" value="1"/>
</dbReference>
<dbReference type="GO" id="GO:0050661">
    <property type="term" value="F:NADP binding"/>
    <property type="evidence" value="ECO:0007669"/>
    <property type="project" value="InterPro"/>
</dbReference>
<feature type="binding site" evidence="14">
    <location>
        <position position="238"/>
    </location>
    <ligand>
        <name>NADP(+)</name>
        <dbReference type="ChEBI" id="CHEBI:58349"/>
    </ligand>
</feature>
<keyword evidence="8 12" id="KW-0862">Zinc</keyword>
<reference evidence="17 18" key="1">
    <citation type="journal article" date="2012" name="Proc. Natl. Acad. Sci. U.S.A.">
        <title>Genome streamlining and chemical defense in a coral reef symbiosis.</title>
        <authorList>
            <person name="Kwan J.C."/>
            <person name="Donia M.S."/>
            <person name="Han A.W."/>
            <person name="Hirose E."/>
            <person name="Haygood M.G."/>
            <person name="Schmidt E.W."/>
        </authorList>
    </citation>
    <scope>NUCLEOTIDE SEQUENCE [LARGE SCALE GENOMIC DNA]</scope>
    <source>
        <strain evidence="17 18">L2</strain>
    </source>
</reference>
<dbReference type="GO" id="GO:0009231">
    <property type="term" value="P:riboflavin biosynthetic process"/>
    <property type="evidence" value="ECO:0007669"/>
    <property type="project" value="UniProtKB-UniPathway"/>
</dbReference>
<keyword evidence="10 12" id="KW-0560">Oxidoreductase</keyword>
<keyword evidence="12 17" id="KW-0378">Hydrolase</keyword>
<comment type="function">
    <text evidence="1 12">Converts 2,5-diamino-6-(ribosylamino)-4(3h)-pyrimidinone 5'-phosphate into 5-amino-6-(ribosylamino)-2,4(1h,3h)-pyrimidinedione 5'-phosphate.</text>
</comment>
<organism evidence="17 18">
    <name type="scientific">Candidatus Endolissoclinum faulkneri L2</name>
    <dbReference type="NCBI Taxonomy" id="1193729"/>
    <lineage>
        <taxon>Bacteria</taxon>
        <taxon>Pseudomonadati</taxon>
        <taxon>Pseudomonadota</taxon>
        <taxon>Alphaproteobacteria</taxon>
        <taxon>Rhodospirillales</taxon>
        <taxon>Rhodospirillaceae</taxon>
        <taxon>Candidatus Endolissoclinum</taxon>
    </lineage>
</organism>
<evidence type="ECO:0000256" key="4">
    <source>
        <dbReference type="ARBA" id="ARBA00005259"/>
    </source>
</evidence>
<dbReference type="NCBIfam" id="TIGR00227">
    <property type="entry name" value="ribD_Cterm"/>
    <property type="match status" value="1"/>
</dbReference>
<evidence type="ECO:0000256" key="11">
    <source>
        <dbReference type="ARBA" id="ARBA00023268"/>
    </source>
</evidence>
<evidence type="ECO:0000256" key="8">
    <source>
        <dbReference type="ARBA" id="ARBA00022833"/>
    </source>
</evidence>
<dbReference type="HOGENOM" id="CLU_036590_1_1_5"/>
<dbReference type="STRING" id="1193729.A1OE_842"/>
<dbReference type="PATRIC" id="fig|1193729.4.peg.465"/>
<evidence type="ECO:0000313" key="18">
    <source>
        <dbReference type="Proteomes" id="UP000010077"/>
    </source>
</evidence>
<evidence type="ECO:0000256" key="9">
    <source>
        <dbReference type="ARBA" id="ARBA00022857"/>
    </source>
</evidence>
<feature type="binding site" evidence="15">
    <location>
        <position position="122"/>
    </location>
    <ligand>
        <name>Zn(2+)</name>
        <dbReference type="ChEBI" id="CHEBI:29105"/>
        <note>catalytic</note>
    </ligand>
</feature>
<dbReference type="EC" id="1.1.1.193" evidence="12"/>
<comment type="catalytic activity">
    <reaction evidence="12">
        <text>5-amino-6-(5-phospho-D-ribitylamino)uracil + NADP(+) = 5-amino-6-(5-phospho-D-ribosylamino)uracil + NADPH + H(+)</text>
        <dbReference type="Rhea" id="RHEA:17845"/>
        <dbReference type="ChEBI" id="CHEBI:15378"/>
        <dbReference type="ChEBI" id="CHEBI:57783"/>
        <dbReference type="ChEBI" id="CHEBI:58349"/>
        <dbReference type="ChEBI" id="CHEBI:58421"/>
        <dbReference type="ChEBI" id="CHEBI:58453"/>
        <dbReference type="EC" id="1.1.1.193"/>
    </reaction>
</comment>
<dbReference type="InterPro" id="IPR004794">
    <property type="entry name" value="Eubact_RibD"/>
</dbReference>
<evidence type="ECO:0000256" key="1">
    <source>
        <dbReference type="ARBA" id="ARBA00002151"/>
    </source>
</evidence>
<dbReference type="eggNOG" id="COG0117">
    <property type="taxonomic scope" value="Bacteria"/>
</dbReference>
<feature type="binding site" evidence="14">
    <location>
        <position position="234"/>
    </location>
    <ligand>
        <name>NADP(+)</name>
        <dbReference type="ChEBI" id="CHEBI:58349"/>
    </ligand>
</feature>
<keyword evidence="11" id="KW-0511">Multifunctional enzyme</keyword>
<feature type="binding site" evidence="15">
    <location>
        <position position="113"/>
    </location>
    <ligand>
        <name>Zn(2+)</name>
        <dbReference type="ChEBI" id="CHEBI:29105"/>
        <note>catalytic</note>
    </ligand>
</feature>
<dbReference type="PROSITE" id="PS51747">
    <property type="entry name" value="CYT_DCMP_DEAMINASES_2"/>
    <property type="match status" value="1"/>
</dbReference>
<keyword evidence="7 12" id="KW-0479">Metal-binding</keyword>
<evidence type="ECO:0000256" key="13">
    <source>
        <dbReference type="PIRSR" id="PIRSR006769-1"/>
    </source>
</evidence>
<dbReference type="EC" id="3.5.4.26" evidence="12"/>
<feature type="binding site" evidence="14">
    <location>
        <position position="192"/>
    </location>
    <ligand>
        <name>NADP(+)</name>
        <dbReference type="ChEBI" id="CHEBI:58349"/>
    </ligand>
</feature>
<dbReference type="SUPFAM" id="SSF53597">
    <property type="entry name" value="Dihydrofolate reductase-like"/>
    <property type="match status" value="1"/>
</dbReference>
<comment type="similarity">
    <text evidence="4 12">In the N-terminal section; belongs to the cytidine and deoxycytidylate deaminase family.</text>
</comment>
<feature type="binding site" evidence="14">
    <location>
        <position position="242"/>
    </location>
    <ligand>
        <name>substrate</name>
    </ligand>
</feature>
<evidence type="ECO:0000256" key="3">
    <source>
        <dbReference type="ARBA" id="ARBA00004910"/>
    </source>
</evidence>
<dbReference type="EMBL" id="CP003539">
    <property type="protein sequence ID" value="AFX99027.1"/>
    <property type="molecule type" value="Genomic_DNA"/>
</dbReference>
<comment type="pathway">
    <text evidence="2 12">Cofactor biosynthesis; riboflavin biosynthesis; 5-amino-6-(D-ribitylamino)uracil from GTP: step 2/4.</text>
</comment>
<protein>
    <recommendedName>
        <fullName evidence="12">Riboflavin biosynthesis protein RibD</fullName>
    </recommendedName>
    <domain>
        <recommendedName>
            <fullName evidence="12">Diaminohydroxyphosphoribosylaminopyrimidine deaminase</fullName>
            <shortName evidence="12">DRAP deaminase</shortName>
            <ecNumber evidence="12">3.5.4.26</ecNumber>
        </recommendedName>
        <alternativeName>
            <fullName evidence="12">Riboflavin-specific deaminase</fullName>
        </alternativeName>
    </domain>
    <domain>
        <recommendedName>
            <fullName evidence="12">5-amino-6-(5-phosphoribosylamino)uracil reductase</fullName>
            <ecNumber evidence="12">1.1.1.193</ecNumber>
        </recommendedName>
        <alternativeName>
            <fullName evidence="12">HTP reductase</fullName>
        </alternativeName>
    </domain>
</protein>
<evidence type="ECO:0000256" key="6">
    <source>
        <dbReference type="ARBA" id="ARBA00022619"/>
    </source>
</evidence>
<dbReference type="InterPro" id="IPR016192">
    <property type="entry name" value="APOBEC/CMP_deaminase_Zn-bd"/>
</dbReference>
<feature type="binding site" evidence="14">
    <location>
        <position position="245"/>
    </location>
    <ligand>
        <name>substrate</name>
    </ligand>
</feature>
<feature type="domain" description="CMP/dCMP-type deaminase" evidence="16">
    <location>
        <begin position="39"/>
        <end position="153"/>
    </location>
</feature>
<gene>
    <name evidence="17" type="primary">ribD</name>
    <name evidence="17" type="ORF">A1OE_842</name>
</gene>
<comment type="pathway">
    <text evidence="3 12">Cofactor biosynthesis; riboflavin biosynthesis; 5-amino-6-(D-ribitylamino)uracil from GTP: step 3/4.</text>
</comment>
<dbReference type="Gene3D" id="3.40.430.10">
    <property type="entry name" value="Dihydrofolate Reductase, subunit A"/>
    <property type="match status" value="1"/>
</dbReference>
<dbReference type="GO" id="GO:0008835">
    <property type="term" value="F:diaminohydroxyphosphoribosylaminopyrimidine deaminase activity"/>
    <property type="evidence" value="ECO:0007669"/>
    <property type="project" value="UniProtKB-EC"/>
</dbReference>
<dbReference type="InterPro" id="IPR024072">
    <property type="entry name" value="DHFR-like_dom_sf"/>
</dbReference>
<evidence type="ECO:0000256" key="15">
    <source>
        <dbReference type="PIRSR" id="PIRSR006769-3"/>
    </source>
</evidence>